<dbReference type="RefSeq" id="WP_151003873.1">
    <property type="nucleotide sequence ID" value="NZ_BPQY01000650.1"/>
</dbReference>
<dbReference type="AlphaFoldDB" id="A0A6L3SR33"/>
<evidence type="ECO:0000313" key="4">
    <source>
        <dbReference type="Proteomes" id="UP000474159"/>
    </source>
</evidence>
<sequence>MTTKISSKAAPAGPQGEVKLAAGERLSMRMWRDEPPTEHKPSGSRPYETVGYVISGRAELTLSGETVRLEPGDSWLVPAGTEHTYKILEAFTAVEATAPPASS</sequence>
<evidence type="ECO:0000256" key="1">
    <source>
        <dbReference type="SAM" id="MobiDB-lite"/>
    </source>
</evidence>
<evidence type="ECO:0000259" key="2">
    <source>
        <dbReference type="Pfam" id="PF07883"/>
    </source>
</evidence>
<feature type="region of interest" description="Disordered" evidence="1">
    <location>
        <begin position="29"/>
        <end position="48"/>
    </location>
</feature>
<dbReference type="OrthoDB" id="882143at2"/>
<feature type="domain" description="Cupin type-2" evidence="2">
    <location>
        <begin position="36"/>
        <end position="86"/>
    </location>
</feature>
<proteinExistence type="predicted"/>
<dbReference type="InterPro" id="IPR011051">
    <property type="entry name" value="RmlC_Cupin_sf"/>
</dbReference>
<dbReference type="SUPFAM" id="SSF51182">
    <property type="entry name" value="RmlC-like cupins"/>
    <property type="match status" value="1"/>
</dbReference>
<dbReference type="Proteomes" id="UP000474159">
    <property type="component" value="Unassembled WGS sequence"/>
</dbReference>
<keyword evidence="4" id="KW-1185">Reference proteome</keyword>
<name>A0A6L3SR33_9HYPH</name>
<protein>
    <submittedName>
        <fullName evidence="3">Cupin domain-containing protein</fullName>
    </submittedName>
</protein>
<dbReference type="EMBL" id="VZZK01000038">
    <property type="protein sequence ID" value="KAB1074174.1"/>
    <property type="molecule type" value="Genomic_DNA"/>
</dbReference>
<dbReference type="InterPro" id="IPR014710">
    <property type="entry name" value="RmlC-like_jellyroll"/>
</dbReference>
<evidence type="ECO:0000313" key="3">
    <source>
        <dbReference type="EMBL" id="KAB1074174.1"/>
    </source>
</evidence>
<reference evidence="3 4" key="1">
    <citation type="submission" date="2019-09" db="EMBL/GenBank/DDBJ databases">
        <title>YIM 48816 draft genome.</title>
        <authorList>
            <person name="Jiang L."/>
        </authorList>
    </citation>
    <scope>NUCLEOTIDE SEQUENCE [LARGE SCALE GENOMIC DNA]</scope>
    <source>
        <strain evidence="3 4">YIM 48816</strain>
    </source>
</reference>
<comment type="caution">
    <text evidence="3">The sequence shown here is derived from an EMBL/GenBank/DDBJ whole genome shotgun (WGS) entry which is preliminary data.</text>
</comment>
<organism evidence="3 4">
    <name type="scientific">Methylobacterium soli</name>
    <dbReference type="NCBI Taxonomy" id="553447"/>
    <lineage>
        <taxon>Bacteria</taxon>
        <taxon>Pseudomonadati</taxon>
        <taxon>Pseudomonadota</taxon>
        <taxon>Alphaproteobacteria</taxon>
        <taxon>Hyphomicrobiales</taxon>
        <taxon>Methylobacteriaceae</taxon>
        <taxon>Methylobacterium</taxon>
    </lineage>
</organism>
<dbReference type="InterPro" id="IPR013096">
    <property type="entry name" value="Cupin_2"/>
</dbReference>
<feature type="compositionally biased region" description="Basic and acidic residues" evidence="1">
    <location>
        <begin position="29"/>
        <end position="41"/>
    </location>
</feature>
<dbReference type="Gene3D" id="2.60.120.10">
    <property type="entry name" value="Jelly Rolls"/>
    <property type="match status" value="1"/>
</dbReference>
<dbReference type="Pfam" id="PF07883">
    <property type="entry name" value="Cupin_2"/>
    <property type="match status" value="1"/>
</dbReference>
<gene>
    <name evidence="3" type="ORF">F6X53_26150</name>
</gene>
<accession>A0A6L3SR33</accession>